<protein>
    <submittedName>
        <fullName evidence="4">TIGR01777 family oxidoreductase</fullName>
    </submittedName>
</protein>
<dbReference type="Pfam" id="PF08338">
    <property type="entry name" value="DUF1731"/>
    <property type="match status" value="1"/>
</dbReference>
<dbReference type="InterPro" id="IPR013549">
    <property type="entry name" value="DUF1731"/>
</dbReference>
<name>A0ABU3ADD7_9FLAO</name>
<comment type="similarity">
    <text evidence="1">Belongs to the NAD(P)-dependent epimerase/dehydratase family. SDR39U1 subfamily.</text>
</comment>
<dbReference type="InterPro" id="IPR036291">
    <property type="entry name" value="NAD(P)-bd_dom_sf"/>
</dbReference>
<evidence type="ECO:0000259" key="2">
    <source>
        <dbReference type="Pfam" id="PF01370"/>
    </source>
</evidence>
<organism evidence="4 5">
    <name type="scientific">Croceitalea rosinachiae</name>
    <dbReference type="NCBI Taxonomy" id="3075596"/>
    <lineage>
        <taxon>Bacteria</taxon>
        <taxon>Pseudomonadati</taxon>
        <taxon>Bacteroidota</taxon>
        <taxon>Flavobacteriia</taxon>
        <taxon>Flavobacteriales</taxon>
        <taxon>Flavobacteriaceae</taxon>
        <taxon>Croceitalea</taxon>
    </lineage>
</organism>
<proteinExistence type="inferred from homology"/>
<keyword evidence="5" id="KW-1185">Reference proteome</keyword>
<accession>A0ABU3ADD7</accession>
<reference evidence="4 5" key="1">
    <citation type="submission" date="2023-09" db="EMBL/GenBank/DDBJ databases">
        <authorList>
            <person name="Rey-Velasco X."/>
        </authorList>
    </citation>
    <scope>NUCLEOTIDE SEQUENCE [LARGE SCALE GENOMIC DNA]</scope>
    <source>
        <strain evidence="4 5">F388</strain>
    </source>
</reference>
<evidence type="ECO:0000313" key="5">
    <source>
        <dbReference type="Proteomes" id="UP001255246"/>
    </source>
</evidence>
<evidence type="ECO:0000256" key="1">
    <source>
        <dbReference type="ARBA" id="ARBA00009353"/>
    </source>
</evidence>
<dbReference type="NCBIfam" id="TIGR01777">
    <property type="entry name" value="yfcH"/>
    <property type="match status" value="1"/>
</dbReference>
<sequence length="319" mass="35923">MKVLITGATGLVGNAIVKKLHAKGIQVNYLTTRKNKIVIKEDYQGYHWSPEKFEIDNNCFVDVSTIINLAGATISKRWTESHKNEVLNSRVNSLKTLKKGLKQRNFSQIESFVSASAVGIYPTSLSTLYTEDEDQIDDSFLGNVVKVWEDEIDSFNDFGFKVSKIRIGLVLSKEGGALPKMAKPIKNYVGSAFGAGEQWQSWIHIEDLARMFLFVSLNQLSGTFNGVAPNPVTNSKMTIELAKTLRRPLILPNVPEFVMKFLLGEMAYLLFASQRVSSKRIEKKGFQFHHLNICKALEAIYHKNSDTQTRVSDYSKEFA</sequence>
<dbReference type="InterPro" id="IPR010099">
    <property type="entry name" value="SDR39U1"/>
</dbReference>
<comment type="caution">
    <text evidence="4">The sequence shown here is derived from an EMBL/GenBank/DDBJ whole genome shotgun (WGS) entry which is preliminary data.</text>
</comment>
<dbReference type="PANTHER" id="PTHR11092">
    <property type="entry name" value="SUGAR NUCLEOTIDE EPIMERASE RELATED"/>
    <property type="match status" value="1"/>
</dbReference>
<evidence type="ECO:0000313" key="4">
    <source>
        <dbReference type="EMBL" id="MDT0608199.1"/>
    </source>
</evidence>
<dbReference type="Gene3D" id="3.40.50.720">
    <property type="entry name" value="NAD(P)-binding Rossmann-like Domain"/>
    <property type="match status" value="1"/>
</dbReference>
<feature type="domain" description="NAD-dependent epimerase/dehydratase" evidence="2">
    <location>
        <begin position="3"/>
        <end position="218"/>
    </location>
</feature>
<dbReference type="Pfam" id="PF01370">
    <property type="entry name" value="Epimerase"/>
    <property type="match status" value="1"/>
</dbReference>
<dbReference type="RefSeq" id="WP_311352710.1">
    <property type="nucleotide sequence ID" value="NZ_JAVRHR010000003.1"/>
</dbReference>
<dbReference type="EMBL" id="JAVRHR010000003">
    <property type="protein sequence ID" value="MDT0608199.1"/>
    <property type="molecule type" value="Genomic_DNA"/>
</dbReference>
<evidence type="ECO:0000259" key="3">
    <source>
        <dbReference type="Pfam" id="PF08338"/>
    </source>
</evidence>
<dbReference type="Proteomes" id="UP001255246">
    <property type="component" value="Unassembled WGS sequence"/>
</dbReference>
<dbReference type="InterPro" id="IPR001509">
    <property type="entry name" value="Epimerase_deHydtase"/>
</dbReference>
<dbReference type="PANTHER" id="PTHR11092:SF0">
    <property type="entry name" value="EPIMERASE FAMILY PROTEIN SDR39U1"/>
    <property type="match status" value="1"/>
</dbReference>
<dbReference type="SUPFAM" id="SSF51735">
    <property type="entry name" value="NAD(P)-binding Rossmann-fold domains"/>
    <property type="match status" value="1"/>
</dbReference>
<gene>
    <name evidence="4" type="ORF">RM706_14225</name>
</gene>
<feature type="domain" description="DUF1731" evidence="3">
    <location>
        <begin position="254"/>
        <end position="300"/>
    </location>
</feature>